<dbReference type="AlphaFoldDB" id="A0A9W8HBB7"/>
<organism evidence="1 2">
    <name type="scientific">Coemansia javaensis</name>
    <dbReference type="NCBI Taxonomy" id="2761396"/>
    <lineage>
        <taxon>Eukaryota</taxon>
        <taxon>Fungi</taxon>
        <taxon>Fungi incertae sedis</taxon>
        <taxon>Zoopagomycota</taxon>
        <taxon>Kickxellomycotina</taxon>
        <taxon>Kickxellomycetes</taxon>
        <taxon>Kickxellales</taxon>
        <taxon>Kickxellaceae</taxon>
        <taxon>Coemansia</taxon>
    </lineage>
</organism>
<gene>
    <name evidence="1" type="ORF">H4R18_003108</name>
</gene>
<reference evidence="1" key="1">
    <citation type="submission" date="2022-07" db="EMBL/GenBank/DDBJ databases">
        <title>Phylogenomic reconstructions and comparative analyses of Kickxellomycotina fungi.</title>
        <authorList>
            <person name="Reynolds N.K."/>
            <person name="Stajich J.E."/>
            <person name="Barry K."/>
            <person name="Grigoriev I.V."/>
            <person name="Crous P."/>
            <person name="Smith M.E."/>
        </authorList>
    </citation>
    <scope>NUCLEOTIDE SEQUENCE</scope>
    <source>
        <strain evidence="1">NBRC 105414</strain>
    </source>
</reference>
<evidence type="ECO:0000313" key="1">
    <source>
        <dbReference type="EMBL" id="KAJ2781061.1"/>
    </source>
</evidence>
<name>A0A9W8HBB7_9FUNG</name>
<dbReference type="EMBL" id="JANBUL010000116">
    <property type="protein sequence ID" value="KAJ2781061.1"/>
    <property type="molecule type" value="Genomic_DNA"/>
</dbReference>
<comment type="caution">
    <text evidence="1">The sequence shown here is derived from an EMBL/GenBank/DDBJ whole genome shotgun (WGS) entry which is preliminary data.</text>
</comment>
<accession>A0A9W8HBB7</accession>
<proteinExistence type="predicted"/>
<evidence type="ECO:0000313" key="2">
    <source>
        <dbReference type="Proteomes" id="UP001140217"/>
    </source>
</evidence>
<dbReference type="OrthoDB" id="5589502at2759"/>
<dbReference type="Proteomes" id="UP001140217">
    <property type="component" value="Unassembled WGS sequence"/>
</dbReference>
<sequence>MGLRDLSDDVLLPIVRQVCADLGKGLELPTKKQLSLLAVCRRLREVALPVVYSTVYDTVHDKRTNGDPKDMLICTNLDLVSSAGCLHLVRRVNIRLGLWTAPFRELVNTVRWMRAAREQWDAVHTLKLDILKMSGWPGDHSWAELSADGDETREIWFPRLEVFDLDCCVEATASPIDGAKRKGRLHFPALRMLRLRCGEATPHVLVRGVFPARMDRVVVAAEAAMLRDVSAMALPSARRFQLLPRRGRRDEPAAASAIKRILDSAHDCDKVELKAGGYHLDLQPEDLASAPLTRLEVRKTIYVDTIVAFIRSLPRLSSLFVKLLNAHNTRPAISVPEAGAGQLVEPISTTLKYARISFCYSPRNPPRAGKPKWAVLALSYLLLAVPSLSVIVVHGIPGDAMDGFVDAHVSQYPHLARLRISIFEPHISSIQKAAPGSSSG</sequence>
<protein>
    <submittedName>
        <fullName evidence="1">Uncharacterized protein</fullName>
    </submittedName>
</protein>
<keyword evidence="2" id="KW-1185">Reference proteome</keyword>